<dbReference type="GO" id="GO:0005375">
    <property type="term" value="F:copper ion transmembrane transporter activity"/>
    <property type="evidence" value="ECO:0007669"/>
    <property type="project" value="UniProtKB-UniRule"/>
</dbReference>
<evidence type="ECO:0000256" key="3">
    <source>
        <dbReference type="ARBA" id="ARBA00023136"/>
    </source>
</evidence>
<keyword evidence="2 4" id="KW-1133">Transmembrane helix</keyword>
<dbReference type="InterPro" id="IPR007274">
    <property type="entry name" value="Cop_transporter"/>
</dbReference>
<dbReference type="PANTHER" id="PTHR12483">
    <property type="entry name" value="SOLUTE CARRIER FAMILY 31 COPPER TRANSPORTERS"/>
    <property type="match status" value="1"/>
</dbReference>
<keyword evidence="6" id="KW-1185">Reference proteome</keyword>
<dbReference type="GO" id="GO:0016020">
    <property type="term" value="C:membrane"/>
    <property type="evidence" value="ECO:0007669"/>
    <property type="project" value="UniProtKB-SubCell"/>
</dbReference>
<accession>A0A9P4MQT8</accession>
<feature type="transmembrane region" description="Helical" evidence="4">
    <location>
        <begin position="99"/>
        <end position="118"/>
    </location>
</feature>
<feature type="transmembrane region" description="Helical" evidence="4">
    <location>
        <begin position="32"/>
        <end position="51"/>
    </location>
</feature>
<dbReference type="EMBL" id="ML996082">
    <property type="protein sequence ID" value="KAF2155921.1"/>
    <property type="molecule type" value="Genomic_DNA"/>
</dbReference>
<evidence type="ECO:0000313" key="5">
    <source>
        <dbReference type="EMBL" id="KAF2155921.1"/>
    </source>
</evidence>
<dbReference type="Proteomes" id="UP000799439">
    <property type="component" value="Unassembled WGS sequence"/>
</dbReference>
<feature type="transmembrane region" description="Helical" evidence="4">
    <location>
        <begin position="124"/>
        <end position="141"/>
    </location>
</feature>
<gene>
    <name evidence="5" type="ORF">K461DRAFT_274973</name>
</gene>
<comment type="similarity">
    <text evidence="4">Belongs to the copper transporter (Ctr) (TC 1.A.56) family. SLC31A subfamily.</text>
</comment>
<comment type="subcellular location">
    <subcellularLocation>
        <location evidence="4">Membrane</location>
        <topology evidence="4">Multi-pass membrane protein</topology>
    </subcellularLocation>
</comment>
<protein>
    <recommendedName>
        <fullName evidence="4">Copper transport protein</fullName>
    </recommendedName>
</protein>
<sequence>MPMDQCSMNMLFTTSTKNLCIVFRSWRITGPLSLLFSLLAIVALGAGYEAVRAAARRYDAAVATRSPNRPGDDVDGQERRSLLGSGAQALRGDERRIRIIKALFYAVQVFYSFFIMLLFMTYQAHVMLAVAVGAFVGYLMFGEGPASKTAACH</sequence>
<reference evidence="5" key="1">
    <citation type="journal article" date="2020" name="Stud. Mycol.">
        <title>101 Dothideomycetes genomes: a test case for predicting lifestyles and emergence of pathogens.</title>
        <authorList>
            <person name="Haridas S."/>
            <person name="Albert R."/>
            <person name="Binder M."/>
            <person name="Bloem J."/>
            <person name="Labutti K."/>
            <person name="Salamov A."/>
            <person name="Andreopoulos B."/>
            <person name="Baker S."/>
            <person name="Barry K."/>
            <person name="Bills G."/>
            <person name="Bluhm B."/>
            <person name="Cannon C."/>
            <person name="Castanera R."/>
            <person name="Culley D."/>
            <person name="Daum C."/>
            <person name="Ezra D."/>
            <person name="Gonzalez J."/>
            <person name="Henrissat B."/>
            <person name="Kuo A."/>
            <person name="Liang C."/>
            <person name="Lipzen A."/>
            <person name="Lutzoni F."/>
            <person name="Magnuson J."/>
            <person name="Mondo S."/>
            <person name="Nolan M."/>
            <person name="Ohm R."/>
            <person name="Pangilinan J."/>
            <person name="Park H.-J."/>
            <person name="Ramirez L."/>
            <person name="Alfaro M."/>
            <person name="Sun H."/>
            <person name="Tritt A."/>
            <person name="Yoshinaga Y."/>
            <person name="Zwiers L.-H."/>
            <person name="Turgeon B."/>
            <person name="Goodwin S."/>
            <person name="Spatafora J."/>
            <person name="Crous P."/>
            <person name="Grigoriev I."/>
        </authorList>
    </citation>
    <scope>NUCLEOTIDE SEQUENCE</scope>
    <source>
        <strain evidence="5">CBS 260.36</strain>
    </source>
</reference>
<name>A0A9P4MQT8_9PEZI</name>
<evidence type="ECO:0000256" key="1">
    <source>
        <dbReference type="ARBA" id="ARBA00022692"/>
    </source>
</evidence>
<keyword evidence="1 4" id="KW-0812">Transmembrane</keyword>
<dbReference type="AlphaFoldDB" id="A0A9P4MQT8"/>
<evidence type="ECO:0000256" key="4">
    <source>
        <dbReference type="RuleBase" id="RU367022"/>
    </source>
</evidence>
<comment type="caution">
    <text evidence="5">The sequence shown here is derived from an EMBL/GenBank/DDBJ whole genome shotgun (WGS) entry which is preliminary data.</text>
</comment>
<organism evidence="5 6">
    <name type="scientific">Myriangium duriaei CBS 260.36</name>
    <dbReference type="NCBI Taxonomy" id="1168546"/>
    <lineage>
        <taxon>Eukaryota</taxon>
        <taxon>Fungi</taxon>
        <taxon>Dikarya</taxon>
        <taxon>Ascomycota</taxon>
        <taxon>Pezizomycotina</taxon>
        <taxon>Dothideomycetes</taxon>
        <taxon>Dothideomycetidae</taxon>
        <taxon>Myriangiales</taxon>
        <taxon>Myriangiaceae</taxon>
        <taxon>Myriangium</taxon>
    </lineage>
</organism>
<dbReference type="Pfam" id="PF04145">
    <property type="entry name" value="Ctr"/>
    <property type="match status" value="1"/>
</dbReference>
<keyword evidence="4" id="KW-0813">Transport</keyword>
<dbReference type="PANTHER" id="PTHR12483:SF115">
    <property type="entry name" value="COPPER TRANSPORT PROTEIN"/>
    <property type="match status" value="1"/>
</dbReference>
<evidence type="ECO:0000256" key="2">
    <source>
        <dbReference type="ARBA" id="ARBA00022989"/>
    </source>
</evidence>
<keyword evidence="4" id="KW-0187">Copper transport</keyword>
<keyword evidence="4" id="KW-0406">Ion transport</keyword>
<keyword evidence="4" id="KW-0186">Copper</keyword>
<keyword evidence="3 4" id="KW-0472">Membrane</keyword>
<dbReference type="OrthoDB" id="161814at2759"/>
<evidence type="ECO:0000313" key="6">
    <source>
        <dbReference type="Proteomes" id="UP000799439"/>
    </source>
</evidence>
<proteinExistence type="inferred from homology"/>